<reference evidence="1" key="1">
    <citation type="journal article" date="2023" name="PLoS Negl. Trop. Dis.">
        <title>A genome sequence for Biomphalaria pfeifferi, the major vector snail for the human-infecting parasite Schistosoma mansoni.</title>
        <authorList>
            <person name="Bu L."/>
            <person name="Lu L."/>
            <person name="Laidemitt M.R."/>
            <person name="Zhang S.M."/>
            <person name="Mutuku M."/>
            <person name="Mkoji G."/>
            <person name="Steinauer M."/>
            <person name="Loker E.S."/>
        </authorList>
    </citation>
    <scope>NUCLEOTIDE SEQUENCE</scope>
    <source>
        <strain evidence="1">KasaAsao</strain>
    </source>
</reference>
<keyword evidence="2" id="KW-1185">Reference proteome</keyword>
<evidence type="ECO:0000313" key="1">
    <source>
        <dbReference type="EMBL" id="KAK0048526.1"/>
    </source>
</evidence>
<accession>A0AAD8B5R6</accession>
<evidence type="ECO:0000313" key="2">
    <source>
        <dbReference type="Proteomes" id="UP001233172"/>
    </source>
</evidence>
<dbReference type="EMBL" id="JASAOG010000136">
    <property type="protein sequence ID" value="KAK0048526.1"/>
    <property type="molecule type" value="Genomic_DNA"/>
</dbReference>
<sequence length="67" mass="7388">MSEMCMSLKDDTQRLAELESSAGTTLILLALHLPLPPYPNRIENLVMTRTRSLVNTIGMAKELATSV</sequence>
<protein>
    <submittedName>
        <fullName evidence="1">Uncharacterized protein</fullName>
    </submittedName>
</protein>
<organism evidence="1 2">
    <name type="scientific">Biomphalaria pfeifferi</name>
    <name type="common">Bloodfluke planorb</name>
    <name type="synonym">Freshwater snail</name>
    <dbReference type="NCBI Taxonomy" id="112525"/>
    <lineage>
        <taxon>Eukaryota</taxon>
        <taxon>Metazoa</taxon>
        <taxon>Spiralia</taxon>
        <taxon>Lophotrochozoa</taxon>
        <taxon>Mollusca</taxon>
        <taxon>Gastropoda</taxon>
        <taxon>Heterobranchia</taxon>
        <taxon>Euthyneura</taxon>
        <taxon>Panpulmonata</taxon>
        <taxon>Hygrophila</taxon>
        <taxon>Lymnaeoidea</taxon>
        <taxon>Planorbidae</taxon>
        <taxon>Biomphalaria</taxon>
    </lineage>
</organism>
<name>A0AAD8B5R6_BIOPF</name>
<proteinExistence type="predicted"/>
<gene>
    <name evidence="1" type="ORF">Bpfe_021969</name>
</gene>
<dbReference type="Proteomes" id="UP001233172">
    <property type="component" value="Unassembled WGS sequence"/>
</dbReference>
<dbReference type="AlphaFoldDB" id="A0AAD8B5R6"/>
<comment type="caution">
    <text evidence="1">The sequence shown here is derived from an EMBL/GenBank/DDBJ whole genome shotgun (WGS) entry which is preliminary data.</text>
</comment>
<reference evidence="1" key="2">
    <citation type="submission" date="2023-04" db="EMBL/GenBank/DDBJ databases">
        <authorList>
            <person name="Bu L."/>
            <person name="Lu L."/>
            <person name="Laidemitt M.R."/>
            <person name="Zhang S.M."/>
            <person name="Mutuku M."/>
            <person name="Mkoji G."/>
            <person name="Steinauer M."/>
            <person name="Loker E.S."/>
        </authorList>
    </citation>
    <scope>NUCLEOTIDE SEQUENCE</scope>
    <source>
        <strain evidence="1">KasaAsao</strain>
        <tissue evidence="1">Whole Snail</tissue>
    </source>
</reference>